<dbReference type="EMBL" id="VSWD01000509">
    <property type="protein sequence ID" value="KAK3082452.1"/>
    <property type="molecule type" value="Genomic_DNA"/>
</dbReference>
<dbReference type="InterPro" id="IPR000477">
    <property type="entry name" value="RT_dom"/>
</dbReference>
<evidence type="ECO:0000259" key="1">
    <source>
        <dbReference type="PROSITE" id="PS50878"/>
    </source>
</evidence>
<feature type="domain" description="Reverse transcriptase" evidence="1">
    <location>
        <begin position="1"/>
        <end position="198"/>
    </location>
</feature>
<evidence type="ECO:0000313" key="3">
    <source>
        <dbReference type="Proteomes" id="UP001186944"/>
    </source>
</evidence>
<dbReference type="CDD" id="cd01650">
    <property type="entry name" value="RT_nLTR_like"/>
    <property type="match status" value="1"/>
</dbReference>
<proteinExistence type="predicted"/>
<dbReference type="Proteomes" id="UP001186944">
    <property type="component" value="Unassembled WGS sequence"/>
</dbReference>
<sequence length="517" mass="59910">MIDNNLFYKLQSGFLPNHNTVYQLIEIYHRICLNREQNLHTCMVFFDVSKAFDRVWHRGLLIKLQSYGFSGLLLNFIENYLTNRQQSVFVNNSFSSFLETTAGVPQGSVLGPFLFLIFINDIADNLLSVALLFADDTSLLHAAKRINDIERTLNSDLDKINEWSNKWLINFNPSKTEVLLISNRETENIALDFGGTALQKSNTHKHLGITFSSDGKWSTHIKNLCDAAYKKINVLNKLKYVLSRKSLDKIYNTFILPTLEYASEVWDGCSEGDSYKLEKIHHQAARIVTGLPLYTSIDSLYLETGWMSLKERREYKKLNLFYKIHNRMAPDYILDILPHQIQGSTPYNLRRHDSDYRIPNYRLRSSTLSFLPSSITLWNSLNPDIRERPTLNQFKYSLKRKYRPDPVPSHFLVGNRKYNVILTRLRNCCSSLNADLFRINLTNTPSCSCGSQSEDVFHFLFECPKFNLPRTIFLRNLSQFGNLSAEDILYGSELQNPSNNVSIQMILIEYIKATHRF</sequence>
<protein>
    <recommendedName>
        <fullName evidence="1">Reverse transcriptase domain-containing protein</fullName>
    </recommendedName>
</protein>
<name>A0AA88XCQ1_PINIB</name>
<gene>
    <name evidence="2" type="ORF">FSP39_012409</name>
</gene>
<dbReference type="PROSITE" id="PS50878">
    <property type="entry name" value="RT_POL"/>
    <property type="match status" value="1"/>
</dbReference>
<evidence type="ECO:0000313" key="2">
    <source>
        <dbReference type="EMBL" id="KAK3082452.1"/>
    </source>
</evidence>
<comment type="caution">
    <text evidence="2">The sequence shown here is derived from an EMBL/GenBank/DDBJ whole genome shotgun (WGS) entry which is preliminary data.</text>
</comment>
<keyword evidence="3" id="KW-1185">Reference proteome</keyword>
<reference evidence="2" key="1">
    <citation type="submission" date="2019-08" db="EMBL/GenBank/DDBJ databases">
        <title>The improved chromosome-level genome for the pearl oyster Pinctada fucata martensii using PacBio sequencing and Hi-C.</title>
        <authorList>
            <person name="Zheng Z."/>
        </authorList>
    </citation>
    <scope>NUCLEOTIDE SEQUENCE</scope>
    <source>
        <strain evidence="2">ZZ-2019</strain>
        <tissue evidence="2">Adductor muscle</tissue>
    </source>
</reference>
<dbReference type="PANTHER" id="PTHR33332">
    <property type="entry name" value="REVERSE TRANSCRIPTASE DOMAIN-CONTAINING PROTEIN"/>
    <property type="match status" value="1"/>
</dbReference>
<dbReference type="AlphaFoldDB" id="A0AA88XCQ1"/>
<accession>A0AA88XCQ1</accession>
<organism evidence="2 3">
    <name type="scientific">Pinctada imbricata</name>
    <name type="common">Atlantic pearl-oyster</name>
    <name type="synonym">Pinctada martensii</name>
    <dbReference type="NCBI Taxonomy" id="66713"/>
    <lineage>
        <taxon>Eukaryota</taxon>
        <taxon>Metazoa</taxon>
        <taxon>Spiralia</taxon>
        <taxon>Lophotrochozoa</taxon>
        <taxon>Mollusca</taxon>
        <taxon>Bivalvia</taxon>
        <taxon>Autobranchia</taxon>
        <taxon>Pteriomorphia</taxon>
        <taxon>Pterioida</taxon>
        <taxon>Pterioidea</taxon>
        <taxon>Pteriidae</taxon>
        <taxon>Pinctada</taxon>
    </lineage>
</organism>
<dbReference type="Pfam" id="PF00078">
    <property type="entry name" value="RVT_1"/>
    <property type="match status" value="1"/>
</dbReference>